<dbReference type="PANTHER" id="PTHR21666:SF270">
    <property type="entry name" value="MUREIN HYDROLASE ACTIVATOR ENVC"/>
    <property type="match status" value="1"/>
</dbReference>
<reference evidence="2 3" key="1">
    <citation type="submission" date="2020-03" db="EMBL/GenBank/DDBJ databases">
        <title>Draft genome of Streptomyces sp. ventii, isolated from the Axial Seamount in the Pacific Ocean, and resequencing of the two type strains Streptomyces lonarensis strain NCL 716 and Streptomyces bohaiensis strain 11A07.</title>
        <authorList>
            <person name="Loughran R.M."/>
            <person name="Pfannmuller K.M."/>
            <person name="Wasson B.J."/>
            <person name="Deadmond M.C."/>
            <person name="Paddock B.E."/>
            <person name="Koyack M.J."/>
            <person name="Gallegos D.A."/>
            <person name="Mitchell E.A."/>
            <person name="Ushijima B."/>
            <person name="Saw J.H."/>
            <person name="Mcphail K.L."/>
            <person name="Videau P."/>
        </authorList>
    </citation>
    <scope>NUCLEOTIDE SEQUENCE [LARGE SCALE GENOMIC DNA]</scope>
    <source>
        <strain evidence="3">5675061</strain>
    </source>
</reference>
<dbReference type="PANTHER" id="PTHR21666">
    <property type="entry name" value="PEPTIDASE-RELATED"/>
    <property type="match status" value="1"/>
</dbReference>
<dbReference type="Pfam" id="PF01551">
    <property type="entry name" value="Peptidase_M23"/>
    <property type="match status" value="1"/>
</dbReference>
<evidence type="ECO:0000313" key="2">
    <source>
        <dbReference type="EMBL" id="NJP68927.1"/>
    </source>
</evidence>
<dbReference type="Proteomes" id="UP000746503">
    <property type="component" value="Unassembled WGS sequence"/>
</dbReference>
<dbReference type="CDD" id="cd12797">
    <property type="entry name" value="M23_peptidase"/>
    <property type="match status" value="1"/>
</dbReference>
<dbReference type="InterPro" id="IPR050570">
    <property type="entry name" value="Cell_wall_metabolism_enzyme"/>
</dbReference>
<evidence type="ECO:0000313" key="3">
    <source>
        <dbReference type="Proteomes" id="UP000746503"/>
    </source>
</evidence>
<proteinExistence type="predicted"/>
<sequence>PWPRTGAPPGPGNARTVQPAAAAPLDLPTWAGGPAPALVGFVPWPYGQAVAAVVTAAVTDGPVSATGWTRPVDSHHPVSAEYGTPGSWQAGYHTGVDFALPEGEPIRSVGPGTVVVAGDSGDYGETVVVRMEDGHHVLYAHLSSVAVAVGDTVRGGQEIGKSGNTGRSTGPHLHFEVRKGREYGTDVDPVEYLRRNGVDI</sequence>
<accession>A0ABX1AX17</accession>
<evidence type="ECO:0000259" key="1">
    <source>
        <dbReference type="Pfam" id="PF01551"/>
    </source>
</evidence>
<comment type="caution">
    <text evidence="2">The sequence shown here is derived from an EMBL/GenBank/DDBJ whole genome shotgun (WGS) entry which is preliminary data.</text>
</comment>
<dbReference type="RefSeq" id="WP_167935400.1">
    <property type="nucleotide sequence ID" value="NZ_JAAVJB010000312.1"/>
</dbReference>
<dbReference type="InterPro" id="IPR011055">
    <property type="entry name" value="Dup_hybrid_motif"/>
</dbReference>
<dbReference type="SUPFAM" id="SSF51261">
    <property type="entry name" value="Duplicated hybrid motif"/>
    <property type="match status" value="1"/>
</dbReference>
<dbReference type="InterPro" id="IPR016047">
    <property type="entry name" value="M23ase_b-sheet_dom"/>
</dbReference>
<keyword evidence="3" id="KW-1185">Reference proteome</keyword>
<protein>
    <submittedName>
        <fullName evidence="2">M23 family metallopeptidase</fullName>
    </submittedName>
</protein>
<organism evidence="2 3">
    <name type="scientific">Streptomyces spiramenti</name>
    <dbReference type="NCBI Taxonomy" id="2720606"/>
    <lineage>
        <taxon>Bacteria</taxon>
        <taxon>Bacillati</taxon>
        <taxon>Actinomycetota</taxon>
        <taxon>Actinomycetes</taxon>
        <taxon>Kitasatosporales</taxon>
        <taxon>Streptomycetaceae</taxon>
        <taxon>Streptomyces</taxon>
    </lineage>
</organism>
<dbReference type="Gene3D" id="2.70.70.10">
    <property type="entry name" value="Glucose Permease (Domain IIA)"/>
    <property type="match status" value="1"/>
</dbReference>
<name>A0ABX1AX17_9ACTN</name>
<gene>
    <name evidence="2" type="ORF">HCJ92_22230</name>
</gene>
<feature type="domain" description="M23ase beta-sheet core" evidence="1">
    <location>
        <begin position="92"/>
        <end position="188"/>
    </location>
</feature>
<feature type="non-terminal residue" evidence="2">
    <location>
        <position position="1"/>
    </location>
</feature>
<dbReference type="EMBL" id="JAAVJB010000312">
    <property type="protein sequence ID" value="NJP68927.1"/>
    <property type="molecule type" value="Genomic_DNA"/>
</dbReference>